<evidence type="ECO:0000313" key="11">
    <source>
        <dbReference type="Proteomes" id="UP000001208"/>
    </source>
</evidence>
<gene>
    <name evidence="10" type="ordered locus">Ctha_0328</name>
</gene>
<dbReference type="Gene3D" id="3.90.220.10">
    <property type="entry name" value="Adenine-n6-DNA-methyltransferase Taqi, Chain A, domain 2"/>
    <property type="match status" value="1"/>
</dbReference>
<dbReference type="InterPro" id="IPR011639">
    <property type="entry name" value="MethylTrfase_TaqI-like_dom"/>
</dbReference>
<dbReference type="Proteomes" id="UP000001208">
    <property type="component" value="Chromosome"/>
</dbReference>
<name>B3QU01_CHLT3</name>
<accession>B3QU01</accession>
<keyword evidence="10" id="KW-0540">Nuclease</keyword>
<dbReference type="STRING" id="517418.Ctha_0328"/>
<evidence type="ECO:0000259" key="8">
    <source>
        <dbReference type="Pfam" id="PF07669"/>
    </source>
</evidence>
<dbReference type="PANTHER" id="PTHR33841">
    <property type="entry name" value="DNA METHYLTRANSFERASE YEEA-RELATED"/>
    <property type="match status" value="1"/>
</dbReference>
<dbReference type="EC" id="2.1.1.72" evidence="1"/>
<dbReference type="InterPro" id="IPR023135">
    <property type="entry name" value="N6_DNA_MeTrfase_TaqI_C"/>
</dbReference>
<sequence length="401" mass="46137">MKTKKALGAVSTPPEVIRFMLSLFSPTKTDSLKVLEPACGDAPFLQAFQEKFGDKHALFGVEYDAETLRPPALPNFHFEQTDFLLWDDERKFDLILGNPPYGIIGDRSHYPIYTFKDMKAAYRQRSETWHGKYNIYGAFIEQAVKRLGDAGELIFVVPSTWMLLQDFKLLRKFLAESGELHVYYLGRIFPGVQVTAVVIHLKKSSCRTLRLYDEKTLWLEKNDYQGEMIRFETGETQKWEQSASQTLGELFDIFFAARSPEFKKNPFVHDHQFIGATPALTGRNLSPGKIDYETNHTNFWVKHSGAATLREFYGFAHIVIGHTKGARVVAAYDEKCYPWREEFHLVPKVNVHERQIVEYLNSEQVQVHIKTLYRDLIPHLTRLQLAMIPIPDEVASGISQV</sequence>
<comment type="catalytic activity">
    <reaction evidence="7">
        <text>a 2'-deoxyadenosine in DNA + S-adenosyl-L-methionine = an N(6)-methyl-2'-deoxyadenosine in DNA + S-adenosyl-L-homocysteine + H(+)</text>
        <dbReference type="Rhea" id="RHEA:15197"/>
        <dbReference type="Rhea" id="RHEA-COMP:12418"/>
        <dbReference type="Rhea" id="RHEA-COMP:12419"/>
        <dbReference type="ChEBI" id="CHEBI:15378"/>
        <dbReference type="ChEBI" id="CHEBI:57856"/>
        <dbReference type="ChEBI" id="CHEBI:59789"/>
        <dbReference type="ChEBI" id="CHEBI:90615"/>
        <dbReference type="ChEBI" id="CHEBI:90616"/>
        <dbReference type="EC" id="2.1.1.72"/>
    </reaction>
</comment>
<feature type="domain" description="Type II methyltransferase M.TaqI-like" evidence="8">
    <location>
        <begin position="79"/>
        <end position="181"/>
    </location>
</feature>
<dbReference type="GO" id="GO:0032259">
    <property type="term" value="P:methylation"/>
    <property type="evidence" value="ECO:0007669"/>
    <property type="project" value="UniProtKB-KW"/>
</dbReference>
<proteinExistence type="predicted"/>
<keyword evidence="2" id="KW-0489">Methyltransferase</keyword>
<dbReference type="RefSeq" id="WP_012498883.1">
    <property type="nucleotide sequence ID" value="NC_011026.1"/>
</dbReference>
<dbReference type="GO" id="GO:0003677">
    <property type="term" value="F:DNA binding"/>
    <property type="evidence" value="ECO:0007669"/>
    <property type="project" value="UniProtKB-KW"/>
</dbReference>
<dbReference type="InterPro" id="IPR029063">
    <property type="entry name" value="SAM-dependent_MTases_sf"/>
</dbReference>
<dbReference type="InterPro" id="IPR050953">
    <property type="entry name" value="N4_N6_ade-DNA_methylase"/>
</dbReference>
<keyword evidence="3" id="KW-0808">Transferase</keyword>
<evidence type="ECO:0000256" key="7">
    <source>
        <dbReference type="ARBA" id="ARBA00047942"/>
    </source>
</evidence>
<dbReference type="Pfam" id="PF12950">
    <property type="entry name" value="TaqI_C"/>
    <property type="match status" value="1"/>
</dbReference>
<feature type="domain" description="TaqI-like C-terminal specificity" evidence="9">
    <location>
        <begin position="278"/>
        <end position="390"/>
    </location>
</feature>
<keyword evidence="11" id="KW-1185">Reference proteome</keyword>
<dbReference type="Pfam" id="PF07669">
    <property type="entry name" value="Eco57I"/>
    <property type="match status" value="1"/>
</dbReference>
<evidence type="ECO:0000256" key="1">
    <source>
        <dbReference type="ARBA" id="ARBA00011900"/>
    </source>
</evidence>
<dbReference type="GO" id="GO:0009007">
    <property type="term" value="F:site-specific DNA-methyltransferase (adenine-specific) activity"/>
    <property type="evidence" value="ECO:0007669"/>
    <property type="project" value="UniProtKB-EC"/>
</dbReference>
<keyword evidence="6" id="KW-0238">DNA-binding</keyword>
<dbReference type="GO" id="GO:0004519">
    <property type="term" value="F:endonuclease activity"/>
    <property type="evidence" value="ECO:0007669"/>
    <property type="project" value="UniProtKB-KW"/>
</dbReference>
<dbReference type="SUPFAM" id="SSF116734">
    <property type="entry name" value="DNA methylase specificity domain"/>
    <property type="match status" value="1"/>
</dbReference>
<dbReference type="PROSITE" id="PS00092">
    <property type="entry name" value="N6_MTASE"/>
    <property type="match status" value="1"/>
</dbReference>
<dbReference type="InterPro" id="IPR002052">
    <property type="entry name" value="DNA_methylase_N6_adenine_CS"/>
</dbReference>
<dbReference type="Gene3D" id="3.40.50.150">
    <property type="entry name" value="Vaccinia Virus protein VP39"/>
    <property type="match status" value="1"/>
</dbReference>
<dbReference type="GO" id="GO:0009307">
    <property type="term" value="P:DNA restriction-modification system"/>
    <property type="evidence" value="ECO:0007669"/>
    <property type="project" value="UniProtKB-KW"/>
</dbReference>
<dbReference type="EMBL" id="CP001100">
    <property type="protein sequence ID" value="ACF12799.1"/>
    <property type="molecule type" value="Genomic_DNA"/>
</dbReference>
<evidence type="ECO:0000259" key="9">
    <source>
        <dbReference type="Pfam" id="PF12950"/>
    </source>
</evidence>
<keyword evidence="4" id="KW-0949">S-adenosyl-L-methionine</keyword>
<keyword evidence="10" id="KW-0255">Endonuclease</keyword>
<dbReference type="REBASE" id="18461">
    <property type="entry name" value="M.CthGBORF328P"/>
</dbReference>
<dbReference type="InterPro" id="IPR025931">
    <property type="entry name" value="TaqI_C"/>
</dbReference>
<evidence type="ECO:0000256" key="4">
    <source>
        <dbReference type="ARBA" id="ARBA00022691"/>
    </source>
</evidence>
<evidence type="ECO:0000256" key="5">
    <source>
        <dbReference type="ARBA" id="ARBA00022747"/>
    </source>
</evidence>
<dbReference type="eggNOG" id="COG0827">
    <property type="taxonomic scope" value="Bacteria"/>
</dbReference>
<dbReference type="CDD" id="cd02440">
    <property type="entry name" value="AdoMet_MTases"/>
    <property type="match status" value="1"/>
</dbReference>
<organism evidence="10 11">
    <name type="scientific">Chloroherpeton thalassium (strain ATCC 35110 / GB-78)</name>
    <dbReference type="NCBI Taxonomy" id="517418"/>
    <lineage>
        <taxon>Bacteria</taxon>
        <taxon>Pseudomonadati</taxon>
        <taxon>Chlorobiota</taxon>
        <taxon>Chlorobiia</taxon>
        <taxon>Chlorobiales</taxon>
        <taxon>Chloroherpetonaceae</taxon>
        <taxon>Chloroherpeton</taxon>
    </lineage>
</organism>
<dbReference type="SUPFAM" id="SSF53335">
    <property type="entry name" value="S-adenosyl-L-methionine-dependent methyltransferases"/>
    <property type="match status" value="1"/>
</dbReference>
<evidence type="ECO:0000313" key="10">
    <source>
        <dbReference type="EMBL" id="ACF12799.1"/>
    </source>
</evidence>
<reference evidence="10 11" key="1">
    <citation type="submission" date="2008-06" db="EMBL/GenBank/DDBJ databases">
        <title>Complete sequence of Chloroherpeton thalassium ATCC 35110.</title>
        <authorList>
            <consortium name="US DOE Joint Genome Institute"/>
            <person name="Lucas S."/>
            <person name="Copeland A."/>
            <person name="Lapidus A."/>
            <person name="Glavina del Rio T."/>
            <person name="Dalin E."/>
            <person name="Tice H."/>
            <person name="Bruce D."/>
            <person name="Goodwin L."/>
            <person name="Pitluck S."/>
            <person name="Schmutz J."/>
            <person name="Larimer F."/>
            <person name="Land M."/>
            <person name="Hauser L."/>
            <person name="Kyrpides N."/>
            <person name="Mikhailova N."/>
            <person name="Liu Z."/>
            <person name="Li T."/>
            <person name="Zhao F."/>
            <person name="Overmann J."/>
            <person name="Bryant D.A."/>
            <person name="Richardson P."/>
        </authorList>
    </citation>
    <scope>NUCLEOTIDE SEQUENCE [LARGE SCALE GENOMIC DNA]</scope>
    <source>
        <strain evidence="11">ATCC 35110 / GB-78</strain>
    </source>
</reference>
<keyword evidence="10" id="KW-0378">Hydrolase</keyword>
<evidence type="ECO:0000256" key="2">
    <source>
        <dbReference type="ARBA" id="ARBA00022603"/>
    </source>
</evidence>
<dbReference type="PRINTS" id="PR00507">
    <property type="entry name" value="N12N6MTFRASE"/>
</dbReference>
<dbReference type="KEGG" id="cts:Ctha_0328"/>
<dbReference type="AlphaFoldDB" id="B3QU01"/>
<evidence type="ECO:0000256" key="3">
    <source>
        <dbReference type="ARBA" id="ARBA00022679"/>
    </source>
</evidence>
<protein>
    <recommendedName>
        <fullName evidence="1">site-specific DNA-methyltransferase (adenine-specific)</fullName>
        <ecNumber evidence="1">2.1.1.72</ecNumber>
    </recommendedName>
</protein>
<evidence type="ECO:0000256" key="6">
    <source>
        <dbReference type="ARBA" id="ARBA00023125"/>
    </source>
</evidence>
<keyword evidence="5" id="KW-0680">Restriction system</keyword>
<dbReference type="PANTHER" id="PTHR33841:SF6">
    <property type="entry name" value="TYPE II METHYLTRANSFERASE M.HINDII"/>
    <property type="match status" value="1"/>
</dbReference>
<dbReference type="OrthoDB" id="9814572at2"/>
<dbReference type="HOGENOM" id="CLU_681415_0_0_10"/>